<accession>A0A0C1YND6</accession>
<name>A0A0C1YND6_9CYAN</name>
<dbReference type="InterPro" id="IPR043428">
    <property type="entry name" value="LivM-like"/>
</dbReference>
<dbReference type="PANTHER" id="PTHR30482">
    <property type="entry name" value="HIGH-AFFINITY BRANCHED-CHAIN AMINO ACID TRANSPORT SYSTEM PERMEASE"/>
    <property type="match status" value="1"/>
</dbReference>
<evidence type="ECO:0000256" key="2">
    <source>
        <dbReference type="ARBA" id="ARBA00022475"/>
    </source>
</evidence>
<organism evidence="6">
    <name type="scientific">Lyngbya confervoides BDU141951</name>
    <dbReference type="NCBI Taxonomy" id="1574623"/>
    <lineage>
        <taxon>Bacteria</taxon>
        <taxon>Bacillati</taxon>
        <taxon>Cyanobacteriota</taxon>
        <taxon>Cyanophyceae</taxon>
        <taxon>Oscillatoriophycideae</taxon>
        <taxon>Oscillatoriales</taxon>
        <taxon>Microcoleaceae</taxon>
        <taxon>Lyngbya</taxon>
    </lineage>
</organism>
<sequence length="391" mass="43156">MVTDTPVRPRREVKAQKSRQRTLEIVGIIAFVVLMAVILPLLLSGFRLGLLGRFLSLAIVALGIDLIWGFTGLLSLGHGIFFALGGYAFAMFLQLNSLGEGQIPEFFGLYGVDTLPWFWEPFASLPFTLIAIFTIPAIVAGLLGYLVFRNRIRGVYFSILTQAALVVFFNLFNGQQKWINGTNGLKTDTSVFMGQEVGSDRMQMTFYLITVVMLVLMYLLCRWLTSGRFGRLLVAIRDDENRVRFSGYDPTGFKVLVFAVSGAIAGIAGALYTVQSGIVSPQFMDIAFSIEMVIWVAVGGRATLVGAILGALLVNWARALLSESFPEVWLFFQGALFLLVVTALPDGIVGWLRNQAPDGLRSLMGKPEPLMTYPQVELDPDVQQERSEISE</sequence>
<reference evidence="6" key="3">
    <citation type="submission" date="2020-02" db="EMBL/GenBank/DDBJ databases">
        <authorList>
            <person name="Sarangi A.N."/>
            <person name="Ghosh S."/>
            <person name="Mukherjee M."/>
            <person name="Tripathy S."/>
        </authorList>
    </citation>
    <scope>NUCLEOTIDE SEQUENCE</scope>
    <source>
        <strain evidence="6">BDU141951</strain>
    </source>
</reference>
<dbReference type="GO" id="GO:0015658">
    <property type="term" value="F:branched-chain amino acid transmembrane transporter activity"/>
    <property type="evidence" value="ECO:0007669"/>
    <property type="project" value="InterPro"/>
</dbReference>
<protein>
    <submittedName>
        <fullName evidence="6">Urea ABC transporter permease subunit UrtC</fullName>
    </submittedName>
</protein>
<evidence type="ECO:0000256" key="1">
    <source>
        <dbReference type="ARBA" id="ARBA00004651"/>
    </source>
</evidence>
<dbReference type="EMBL" id="JTHE02000002">
    <property type="protein sequence ID" value="NEV65538.1"/>
    <property type="molecule type" value="Genomic_DNA"/>
</dbReference>
<evidence type="ECO:0000313" key="6">
    <source>
        <dbReference type="EMBL" id="NEV65538.1"/>
    </source>
</evidence>
<dbReference type="Pfam" id="PF02653">
    <property type="entry name" value="BPD_transp_2"/>
    <property type="match status" value="1"/>
</dbReference>
<dbReference type="CDD" id="cd06581">
    <property type="entry name" value="TM_PBP1_LivM_like"/>
    <property type="match status" value="1"/>
</dbReference>
<dbReference type="InterPro" id="IPR001851">
    <property type="entry name" value="ABC_transp_permease"/>
</dbReference>
<dbReference type="PANTHER" id="PTHR30482:SF4">
    <property type="entry name" value="SLR1201 PROTEIN"/>
    <property type="match status" value="1"/>
</dbReference>
<keyword evidence="3" id="KW-0812">Transmembrane</keyword>
<evidence type="ECO:0000256" key="5">
    <source>
        <dbReference type="ARBA" id="ARBA00023136"/>
    </source>
</evidence>
<proteinExistence type="predicted"/>
<comment type="caution">
    <text evidence="6">The sequence shown here is derived from an EMBL/GenBank/DDBJ whole genome shotgun (WGS) entry which is preliminary data.</text>
</comment>
<dbReference type="NCBIfam" id="TIGR03408">
    <property type="entry name" value="urea_trans_UrtC"/>
    <property type="match status" value="1"/>
</dbReference>
<keyword evidence="4" id="KW-1133">Transmembrane helix</keyword>
<keyword evidence="2" id="KW-1003">Cell membrane</keyword>
<evidence type="ECO:0000256" key="4">
    <source>
        <dbReference type="ARBA" id="ARBA00022989"/>
    </source>
</evidence>
<comment type="subcellular location">
    <subcellularLocation>
        <location evidence="1">Cell membrane</location>
        <topology evidence="1">Multi-pass membrane protein</topology>
    </subcellularLocation>
</comment>
<keyword evidence="5" id="KW-0472">Membrane</keyword>
<reference evidence="6" key="2">
    <citation type="journal article" date="2015" name="Genome Announc.">
        <title>Draft Genome Sequence of Filamentous Marine Cyanobacterium Lyngbya confervoides Strain BDU141951.</title>
        <authorList>
            <person name="Chandrababunaidu M.M."/>
            <person name="Sen D."/>
            <person name="Tripathy S."/>
        </authorList>
    </citation>
    <scope>NUCLEOTIDE SEQUENCE</scope>
    <source>
        <strain evidence="6">BDU141951</strain>
    </source>
</reference>
<reference evidence="6" key="1">
    <citation type="submission" date="2014-11" db="EMBL/GenBank/DDBJ databases">
        <authorList>
            <person name="Malar M.C."/>
            <person name="Sen D."/>
            <person name="Tripathy S."/>
        </authorList>
    </citation>
    <scope>NUCLEOTIDE SEQUENCE</scope>
    <source>
        <strain evidence="6">BDU141951</strain>
    </source>
</reference>
<gene>
    <name evidence="6" type="primary">urtC</name>
    <name evidence="6" type="ORF">QQ91_000220</name>
</gene>
<dbReference type="InterPro" id="IPR017778">
    <property type="entry name" value="ABC_transptr_urea_perm_UrtC"/>
</dbReference>
<dbReference type="GO" id="GO:0005886">
    <property type="term" value="C:plasma membrane"/>
    <property type="evidence" value="ECO:0007669"/>
    <property type="project" value="UniProtKB-SubCell"/>
</dbReference>
<evidence type="ECO:0000256" key="3">
    <source>
        <dbReference type="ARBA" id="ARBA00022692"/>
    </source>
</evidence>
<dbReference type="AlphaFoldDB" id="A0A0C1YND6"/>